<evidence type="ECO:0000256" key="6">
    <source>
        <dbReference type="SAM" id="Phobius"/>
    </source>
</evidence>
<evidence type="ECO:0000259" key="7">
    <source>
        <dbReference type="Pfam" id="PF04138"/>
    </source>
</evidence>
<keyword evidence="3 6" id="KW-0812">Transmembrane</keyword>
<dbReference type="AlphaFoldDB" id="A0A871XYA5"/>
<feature type="transmembrane region" description="Helical" evidence="6">
    <location>
        <begin position="7"/>
        <end position="27"/>
    </location>
</feature>
<organism evidence="8">
    <name type="scientific">uncultured Actinomycetes bacterium</name>
    <dbReference type="NCBI Taxonomy" id="152507"/>
    <lineage>
        <taxon>Bacteria</taxon>
        <taxon>Bacillati</taxon>
        <taxon>Actinomycetota</taxon>
        <taxon>Actinomycetes</taxon>
        <taxon>environmental samples</taxon>
    </lineage>
</organism>
<evidence type="ECO:0000313" key="8">
    <source>
        <dbReference type="EMBL" id="QOV08909.1"/>
    </source>
</evidence>
<evidence type="ECO:0000256" key="5">
    <source>
        <dbReference type="ARBA" id="ARBA00023136"/>
    </source>
</evidence>
<keyword evidence="4 6" id="KW-1133">Transmembrane helix</keyword>
<evidence type="ECO:0000256" key="1">
    <source>
        <dbReference type="ARBA" id="ARBA00004141"/>
    </source>
</evidence>
<dbReference type="PANTHER" id="PTHR38459:SF1">
    <property type="entry name" value="PROPHAGE BACTOPRENOL-LINKED GLUCOSE TRANSLOCASE HOMOLOG"/>
    <property type="match status" value="1"/>
</dbReference>
<protein>
    <recommendedName>
        <fullName evidence="7">GtrA/DPMS transmembrane domain-containing protein</fullName>
    </recommendedName>
</protein>
<dbReference type="GO" id="GO:0005886">
    <property type="term" value="C:plasma membrane"/>
    <property type="evidence" value="ECO:0007669"/>
    <property type="project" value="TreeGrafter"/>
</dbReference>
<name>A0A871XYA5_9ACTN</name>
<dbReference type="PANTHER" id="PTHR38459">
    <property type="entry name" value="PROPHAGE BACTOPRENOL-LINKED GLUCOSE TRANSLOCASE HOMOLOG"/>
    <property type="match status" value="1"/>
</dbReference>
<feature type="transmembrane region" description="Helical" evidence="6">
    <location>
        <begin position="71"/>
        <end position="90"/>
    </location>
</feature>
<feature type="transmembrane region" description="Helical" evidence="6">
    <location>
        <begin position="102"/>
        <end position="123"/>
    </location>
</feature>
<dbReference type="InterPro" id="IPR051401">
    <property type="entry name" value="GtrA_CellWall_Glycosyl"/>
</dbReference>
<comment type="similarity">
    <text evidence="2">Belongs to the GtrA family.</text>
</comment>
<dbReference type="EMBL" id="MW122876">
    <property type="protein sequence ID" value="QOV08909.1"/>
    <property type="molecule type" value="Genomic_DNA"/>
</dbReference>
<accession>A0A871XYA5</accession>
<dbReference type="GO" id="GO:0000271">
    <property type="term" value="P:polysaccharide biosynthetic process"/>
    <property type="evidence" value="ECO:0007669"/>
    <property type="project" value="InterPro"/>
</dbReference>
<evidence type="ECO:0000256" key="2">
    <source>
        <dbReference type="ARBA" id="ARBA00009399"/>
    </source>
</evidence>
<sequence length="132" mass="14516">MRQAKFAAVGLLNTFVDFVVFNVLAVFIGMPVIPASVLGYSCGIVNSYVFNRNWTFADSGARTDRSLVVKFLVTNLVGMAVNASIVVTVSNNFLDTTTWDKGWVFAVSKVFATAGAFLVNYTLMHRWVFKTA</sequence>
<proteinExistence type="inferred from homology"/>
<dbReference type="InterPro" id="IPR007267">
    <property type="entry name" value="GtrA_DPMS_TM"/>
</dbReference>
<feature type="transmembrane region" description="Helical" evidence="6">
    <location>
        <begin position="33"/>
        <end position="50"/>
    </location>
</feature>
<reference evidence="8" key="1">
    <citation type="submission" date="2020-10" db="EMBL/GenBank/DDBJ databases">
        <title>Diverse heliorhodopsins detected via functional metagenomics in peat lake Actinobacteria, Chloroflexi and Archaea.</title>
        <authorList>
            <person name="Chazan A."/>
            <person name="Rozenberg A."/>
            <person name="Tahan R."/>
            <person name="Mannen K."/>
            <person name="Nagata T."/>
            <person name="Yaish S."/>
            <person name="Larom S."/>
            <person name="Kandori H."/>
            <person name="Inoue K."/>
            <person name="Beja O."/>
            <person name="Pushkarev A."/>
        </authorList>
    </citation>
    <scope>NUCLEOTIDE SEQUENCE</scope>
</reference>
<evidence type="ECO:0000256" key="4">
    <source>
        <dbReference type="ARBA" id="ARBA00022989"/>
    </source>
</evidence>
<dbReference type="Pfam" id="PF04138">
    <property type="entry name" value="GtrA_DPMS_TM"/>
    <property type="match status" value="1"/>
</dbReference>
<evidence type="ECO:0000256" key="3">
    <source>
        <dbReference type="ARBA" id="ARBA00022692"/>
    </source>
</evidence>
<gene>
    <name evidence="8" type="ORF">HULAa55C9_00024</name>
</gene>
<comment type="subcellular location">
    <subcellularLocation>
        <location evidence="1">Membrane</location>
        <topology evidence="1">Multi-pass membrane protein</topology>
    </subcellularLocation>
</comment>
<feature type="domain" description="GtrA/DPMS transmembrane" evidence="7">
    <location>
        <begin position="5"/>
        <end position="129"/>
    </location>
</feature>
<keyword evidence="5 6" id="KW-0472">Membrane</keyword>